<dbReference type="EMBL" id="JAESVA010000002">
    <property type="protein sequence ID" value="MCB8880206.1"/>
    <property type="molecule type" value="Genomic_DNA"/>
</dbReference>
<reference evidence="2 3" key="1">
    <citation type="journal article" date="2021" name="Microorganisms">
        <title>Acidisoma silvae sp. nov. and Acidisomacellulosilytica sp. nov., Two Acidophilic Bacteria Isolated from Decaying Wood, Hydrolyzing Cellulose and Producing Poly-3-hydroxybutyrate.</title>
        <authorList>
            <person name="Mieszkin S."/>
            <person name="Pouder E."/>
            <person name="Uroz S."/>
            <person name="Simon-Colin C."/>
            <person name="Alain K."/>
        </authorList>
    </citation>
    <scope>NUCLEOTIDE SEQUENCE [LARGE SCALE GENOMIC DNA]</scope>
    <source>
        <strain evidence="2 3">HW T5.17</strain>
    </source>
</reference>
<keyword evidence="1" id="KW-1133">Transmembrane helix</keyword>
<feature type="transmembrane region" description="Helical" evidence="1">
    <location>
        <begin position="291"/>
        <end position="310"/>
    </location>
</feature>
<comment type="caution">
    <text evidence="2">The sequence shown here is derived from an EMBL/GenBank/DDBJ whole genome shotgun (WGS) entry which is preliminary data.</text>
</comment>
<dbReference type="InterPro" id="IPR018674">
    <property type="entry name" value="DUF2142_membrane"/>
</dbReference>
<protein>
    <submittedName>
        <fullName evidence="2">DUF2142 domain-containing protein</fullName>
    </submittedName>
</protein>
<dbReference type="AlphaFoldDB" id="A0A963Z006"/>
<evidence type="ECO:0000313" key="2">
    <source>
        <dbReference type="EMBL" id="MCB8880206.1"/>
    </source>
</evidence>
<gene>
    <name evidence="2" type="ORF">ACELLULO517_08180</name>
</gene>
<accession>A0A963Z006</accession>
<evidence type="ECO:0000256" key="1">
    <source>
        <dbReference type="SAM" id="Phobius"/>
    </source>
</evidence>
<keyword evidence="1" id="KW-0812">Transmembrane</keyword>
<evidence type="ECO:0000313" key="3">
    <source>
        <dbReference type="Proteomes" id="UP000721844"/>
    </source>
</evidence>
<organism evidence="2 3">
    <name type="scientific">Acidisoma cellulosilyticum</name>
    <dbReference type="NCBI Taxonomy" id="2802395"/>
    <lineage>
        <taxon>Bacteria</taxon>
        <taxon>Pseudomonadati</taxon>
        <taxon>Pseudomonadota</taxon>
        <taxon>Alphaproteobacteria</taxon>
        <taxon>Acetobacterales</taxon>
        <taxon>Acidocellaceae</taxon>
        <taxon>Acidisoma</taxon>
    </lineage>
</organism>
<proteinExistence type="predicted"/>
<feature type="transmembrane region" description="Helical" evidence="1">
    <location>
        <begin position="154"/>
        <end position="172"/>
    </location>
</feature>
<feature type="transmembrane region" description="Helical" evidence="1">
    <location>
        <begin position="51"/>
        <end position="74"/>
    </location>
</feature>
<sequence length="506" mass="55941">MLYTSVSIACIAWAASVTWRKNPKLSFLRLNLNHFGSLFRGLRQEAAPLTLIPVLFAIFFSVMMVCGCVIAPPFQTPDEYAHFMRNVQISEGHIVGSKGGKASGGKLPASVVQVTSLFGYLPGDSTRKANLAEIERFDTITWVGPPVFADFRNTVLYGPILYLPAATAIWVTRHLNWTVLQSYYMGRFANALVFMILGILALAIARRGRVLICFILSLPMSAALAMSVSQDAQMIALGAVLAAILTNHRQSDPWSWLEWGLVGLGFGVLGMAKAPYVALSAIPCLLAGRREFVPSLICPLVALILTFAWLKIGVAPTRVHFAGDAGVVEATQALFIAHHPIEFVGIVIHSISSFWTIYTEQFTGALGWLQILLPQNYYDFTRKSLEWLILGGIVLRIVGEVFKGNYWFVVRALLIIALMLLSVFGIFLSLYIIWTVVAAPLVNGIQGRYFLPMTFFLAVLMPNLRDIDLPIVRTVIGRSSALLCAGWMGWAGFVFFQAILVHYWFP</sequence>
<dbReference type="RefSeq" id="WP_227306810.1">
    <property type="nucleotide sequence ID" value="NZ_JAESVA010000002.1"/>
</dbReference>
<feature type="transmembrane region" description="Helical" evidence="1">
    <location>
        <begin position="184"/>
        <end position="204"/>
    </location>
</feature>
<feature type="transmembrane region" description="Helical" evidence="1">
    <location>
        <begin position="449"/>
        <end position="467"/>
    </location>
</feature>
<feature type="transmembrane region" description="Helical" evidence="1">
    <location>
        <begin position="479"/>
        <end position="505"/>
    </location>
</feature>
<feature type="transmembrane region" description="Helical" evidence="1">
    <location>
        <begin position="211"/>
        <end position="244"/>
    </location>
</feature>
<dbReference type="Proteomes" id="UP000721844">
    <property type="component" value="Unassembled WGS sequence"/>
</dbReference>
<feature type="transmembrane region" description="Helical" evidence="1">
    <location>
        <begin position="256"/>
        <end position="279"/>
    </location>
</feature>
<keyword evidence="1" id="KW-0472">Membrane</keyword>
<name>A0A963Z006_9PROT</name>
<keyword evidence="3" id="KW-1185">Reference proteome</keyword>
<feature type="transmembrane region" description="Helical" evidence="1">
    <location>
        <begin position="414"/>
        <end position="437"/>
    </location>
</feature>
<dbReference type="Pfam" id="PF09913">
    <property type="entry name" value="DUF2142"/>
    <property type="match status" value="1"/>
</dbReference>